<dbReference type="EMBL" id="SLZY01000004">
    <property type="protein sequence ID" value="TCS72595.1"/>
    <property type="molecule type" value="Genomic_DNA"/>
</dbReference>
<evidence type="ECO:0000256" key="3">
    <source>
        <dbReference type="ARBA" id="ARBA00022840"/>
    </source>
</evidence>
<comment type="caution">
    <text evidence="5">Lacks conserved residue(s) required for the propagation of feature annotation.</text>
</comment>
<keyword evidence="5" id="KW-0963">Cytoplasm</keyword>
<dbReference type="InterPro" id="IPR001977">
    <property type="entry name" value="Depp_CoAkinase"/>
</dbReference>
<dbReference type="GO" id="GO:0015937">
    <property type="term" value="P:coenzyme A biosynthetic process"/>
    <property type="evidence" value="ECO:0007669"/>
    <property type="project" value="UniProtKB-UniRule"/>
</dbReference>
<dbReference type="CDD" id="cd02022">
    <property type="entry name" value="DPCK"/>
    <property type="match status" value="1"/>
</dbReference>
<comment type="pathway">
    <text evidence="5">Cofactor biosynthesis; coenzyme A biosynthesis; CoA from (R)-pantothenate: step 5/5.</text>
</comment>
<evidence type="ECO:0000256" key="6">
    <source>
        <dbReference type="NCBIfam" id="TIGR00152"/>
    </source>
</evidence>
<dbReference type="GO" id="GO:0005524">
    <property type="term" value="F:ATP binding"/>
    <property type="evidence" value="ECO:0007669"/>
    <property type="project" value="UniProtKB-UniRule"/>
</dbReference>
<keyword evidence="5 7" id="KW-0418">Kinase</keyword>
<sequence>MFADLGVAIIDTDRISRELTAAGGAAMAAIRAEFGEVMVRPDGSLDRPRMREQVFADSAARQRLEAILHPMIRAEAERQLAAVQGGTYAMLVVPLLVETGAYRKLIDRVLVVDCDESRQLRRIVSRDGLDEAQARAILAAQADRQQRLAAADDVLENQGSLEALRGKVAALHAKYQKMAQAAR</sequence>
<proteinExistence type="inferred from homology"/>
<dbReference type="GO" id="GO:0004140">
    <property type="term" value="F:dephospho-CoA kinase activity"/>
    <property type="evidence" value="ECO:0007669"/>
    <property type="project" value="UniProtKB-UniRule"/>
</dbReference>
<comment type="caution">
    <text evidence="7">The sequence shown here is derived from an EMBL/GenBank/DDBJ whole genome shotgun (WGS) entry which is preliminary data.</text>
</comment>
<evidence type="ECO:0000256" key="5">
    <source>
        <dbReference type="HAMAP-Rule" id="MF_00376"/>
    </source>
</evidence>
<organism evidence="7 8">
    <name type="scientific">Sulfuritortus calidifontis</name>
    <dbReference type="NCBI Taxonomy" id="1914471"/>
    <lineage>
        <taxon>Bacteria</taxon>
        <taxon>Pseudomonadati</taxon>
        <taxon>Pseudomonadota</taxon>
        <taxon>Betaproteobacteria</taxon>
        <taxon>Nitrosomonadales</taxon>
        <taxon>Thiobacillaceae</taxon>
        <taxon>Sulfuritortus</taxon>
    </lineage>
</organism>
<keyword evidence="2 5" id="KW-0547">Nucleotide-binding</keyword>
<dbReference type="HAMAP" id="MF_00376">
    <property type="entry name" value="Dephospho_CoA_kinase"/>
    <property type="match status" value="1"/>
</dbReference>
<comment type="similarity">
    <text evidence="1 5">Belongs to the CoaE family.</text>
</comment>
<dbReference type="UniPathway" id="UPA00241">
    <property type="reaction ID" value="UER00356"/>
</dbReference>
<keyword evidence="4 5" id="KW-0173">Coenzyme A biosynthesis</keyword>
<dbReference type="Pfam" id="PF01121">
    <property type="entry name" value="CoaE"/>
    <property type="match status" value="1"/>
</dbReference>
<dbReference type="SUPFAM" id="SSF52540">
    <property type="entry name" value="P-loop containing nucleoside triphosphate hydrolases"/>
    <property type="match status" value="1"/>
</dbReference>
<comment type="function">
    <text evidence="5">Catalyzes the phosphorylation of the 3'-hydroxyl group of dephosphocoenzyme A to form coenzyme A.</text>
</comment>
<keyword evidence="5" id="KW-0808">Transferase</keyword>
<evidence type="ECO:0000256" key="1">
    <source>
        <dbReference type="ARBA" id="ARBA00009018"/>
    </source>
</evidence>
<gene>
    <name evidence="5" type="primary">coaE</name>
    <name evidence="7" type="ORF">EDC61_1045</name>
</gene>
<dbReference type="GO" id="GO:0005737">
    <property type="term" value="C:cytoplasm"/>
    <property type="evidence" value="ECO:0007669"/>
    <property type="project" value="UniProtKB-SubCell"/>
</dbReference>
<evidence type="ECO:0000256" key="4">
    <source>
        <dbReference type="ARBA" id="ARBA00022993"/>
    </source>
</evidence>
<dbReference type="PANTHER" id="PTHR10695:SF46">
    <property type="entry name" value="BIFUNCTIONAL COENZYME A SYNTHASE-RELATED"/>
    <property type="match status" value="1"/>
</dbReference>
<dbReference type="NCBIfam" id="TIGR00152">
    <property type="entry name" value="dephospho-CoA kinase"/>
    <property type="match status" value="1"/>
</dbReference>
<dbReference type="AlphaFoldDB" id="A0A4R3JWF3"/>
<dbReference type="PROSITE" id="PS51219">
    <property type="entry name" value="DPCK"/>
    <property type="match status" value="1"/>
</dbReference>
<protein>
    <recommendedName>
        <fullName evidence="5 6">Dephospho-CoA kinase</fullName>
        <ecNumber evidence="5 6">2.7.1.24</ecNumber>
    </recommendedName>
    <alternativeName>
        <fullName evidence="5">Dephosphocoenzyme A kinase</fullName>
    </alternativeName>
</protein>
<keyword evidence="8" id="KW-1185">Reference proteome</keyword>
<dbReference type="Gene3D" id="3.40.50.300">
    <property type="entry name" value="P-loop containing nucleotide triphosphate hydrolases"/>
    <property type="match status" value="1"/>
</dbReference>
<accession>A0A4R3JWF3</accession>
<comment type="catalytic activity">
    <reaction evidence="5">
        <text>3'-dephospho-CoA + ATP = ADP + CoA + H(+)</text>
        <dbReference type="Rhea" id="RHEA:18245"/>
        <dbReference type="ChEBI" id="CHEBI:15378"/>
        <dbReference type="ChEBI" id="CHEBI:30616"/>
        <dbReference type="ChEBI" id="CHEBI:57287"/>
        <dbReference type="ChEBI" id="CHEBI:57328"/>
        <dbReference type="ChEBI" id="CHEBI:456216"/>
        <dbReference type="EC" id="2.7.1.24"/>
    </reaction>
</comment>
<dbReference type="EC" id="2.7.1.24" evidence="5 6"/>
<comment type="subcellular location">
    <subcellularLocation>
        <location evidence="5">Cytoplasm</location>
    </subcellularLocation>
</comment>
<evidence type="ECO:0000313" key="7">
    <source>
        <dbReference type="EMBL" id="TCS72595.1"/>
    </source>
</evidence>
<evidence type="ECO:0000256" key="2">
    <source>
        <dbReference type="ARBA" id="ARBA00022741"/>
    </source>
</evidence>
<dbReference type="InterPro" id="IPR027417">
    <property type="entry name" value="P-loop_NTPase"/>
</dbReference>
<keyword evidence="3 5" id="KW-0067">ATP-binding</keyword>
<evidence type="ECO:0000313" key="8">
    <source>
        <dbReference type="Proteomes" id="UP000295135"/>
    </source>
</evidence>
<reference evidence="7 8" key="1">
    <citation type="submission" date="2019-03" db="EMBL/GenBank/DDBJ databases">
        <title>Genomic Encyclopedia of Type Strains, Phase IV (KMG-IV): sequencing the most valuable type-strain genomes for metagenomic binning, comparative biology and taxonomic classification.</title>
        <authorList>
            <person name="Goeker M."/>
        </authorList>
    </citation>
    <scope>NUCLEOTIDE SEQUENCE [LARGE SCALE GENOMIC DNA]</scope>
    <source>
        <strain evidence="7 8">DSM 103923</strain>
    </source>
</reference>
<dbReference type="Proteomes" id="UP000295135">
    <property type="component" value="Unassembled WGS sequence"/>
</dbReference>
<dbReference type="PANTHER" id="PTHR10695">
    <property type="entry name" value="DEPHOSPHO-COA KINASE-RELATED"/>
    <property type="match status" value="1"/>
</dbReference>
<name>A0A4R3JWF3_9PROT</name>